<dbReference type="SUPFAM" id="SSF109709">
    <property type="entry name" value="KorB DNA-binding domain-like"/>
    <property type="match status" value="1"/>
</dbReference>
<sequence>MSPTPRPIHVKPSGLLGGNARSEHERRMEMAVKRLPSFTSAAVPPPERDTAAIAARPVSGPDDSVQMAQKLDPRMIIRSRWANRHEASFDSEDFDALRAEIRHAGGNVQPIKVRPLAATVAARPGEIAPRYEIVFGHRRHEACRLEGLPVLALVAPLNDQELFVEMDRENRARKNLSAWEQGVMYQRALDSGLFASQRALAAALGVDHSALAKAVSIAKLPAHVVEAFASPLDLQFRWAQPLTNACAADPNGMVARAAQLCELRQQGQGLTPKDIFERLMNLAAPAPEAVVRIERQGRRVEVRWGDHGDARIAIESGAIDPARRAELLDLLTGFLDRA</sequence>
<accession>A0A5C1PUL4</accession>
<dbReference type="InterPro" id="IPR036086">
    <property type="entry name" value="ParB/Sulfiredoxin_sf"/>
</dbReference>
<dbReference type="Pfam" id="PF02195">
    <property type="entry name" value="ParB_N"/>
    <property type="match status" value="1"/>
</dbReference>
<geneLocation type="plasmid" evidence="5">
    <name>psna507_unt13</name>
</geneLocation>
<dbReference type="NCBIfam" id="TIGR00180">
    <property type="entry name" value="parB_part"/>
    <property type="match status" value="1"/>
</dbReference>
<dbReference type="SUPFAM" id="SSF110849">
    <property type="entry name" value="ParB/Sulfiredoxin"/>
    <property type="match status" value="1"/>
</dbReference>
<evidence type="ECO:0000259" key="3">
    <source>
        <dbReference type="SMART" id="SM00470"/>
    </source>
</evidence>
<dbReference type="AlphaFoldDB" id="A0A5C1PUL4"/>
<dbReference type="GO" id="GO:0005694">
    <property type="term" value="C:chromosome"/>
    <property type="evidence" value="ECO:0007669"/>
    <property type="project" value="TreeGrafter"/>
</dbReference>
<dbReference type="Proteomes" id="UP000323522">
    <property type="component" value="Plasmid pSna507_unt13"/>
</dbReference>
<dbReference type="PANTHER" id="PTHR33375:SF1">
    <property type="entry name" value="CHROMOSOME-PARTITIONING PROTEIN PARB-RELATED"/>
    <property type="match status" value="1"/>
</dbReference>
<name>A0A5C1PUL4_9BURK</name>
<organism evidence="4 5">
    <name type="scientific">Sphaerotilus sulfidivorans</name>
    <dbReference type="NCBI Taxonomy" id="639200"/>
    <lineage>
        <taxon>Bacteria</taxon>
        <taxon>Pseudomonadati</taxon>
        <taxon>Pseudomonadota</taxon>
        <taxon>Betaproteobacteria</taxon>
        <taxon>Burkholderiales</taxon>
        <taxon>Sphaerotilaceae</taxon>
        <taxon>Sphaerotilus</taxon>
    </lineage>
</organism>
<dbReference type="GO" id="GO:0007059">
    <property type="term" value="P:chromosome segregation"/>
    <property type="evidence" value="ECO:0007669"/>
    <property type="project" value="TreeGrafter"/>
</dbReference>
<feature type="region of interest" description="Disordered" evidence="2">
    <location>
        <begin position="1"/>
        <end position="25"/>
    </location>
</feature>
<feature type="domain" description="ParB-like N-terminal" evidence="3">
    <location>
        <begin position="69"/>
        <end position="171"/>
    </location>
</feature>
<dbReference type="SMART" id="SM00470">
    <property type="entry name" value="ParB"/>
    <property type="match status" value="1"/>
</dbReference>
<evidence type="ECO:0000256" key="2">
    <source>
        <dbReference type="SAM" id="MobiDB-lite"/>
    </source>
</evidence>
<dbReference type="CDD" id="cd16405">
    <property type="entry name" value="RepB_like_N"/>
    <property type="match status" value="1"/>
</dbReference>
<evidence type="ECO:0000256" key="1">
    <source>
        <dbReference type="ARBA" id="ARBA00006295"/>
    </source>
</evidence>
<dbReference type="OrthoDB" id="9150072at2"/>
<dbReference type="PANTHER" id="PTHR33375">
    <property type="entry name" value="CHROMOSOME-PARTITIONING PROTEIN PARB-RELATED"/>
    <property type="match status" value="1"/>
</dbReference>
<keyword evidence="4" id="KW-0614">Plasmid</keyword>
<dbReference type="InterPro" id="IPR040873">
    <property type="entry name" value="SoPB_HTH"/>
</dbReference>
<dbReference type="Gene3D" id="3.90.1530.30">
    <property type="match status" value="1"/>
</dbReference>
<reference evidence="4 5" key="1">
    <citation type="submission" date="2019-02" db="EMBL/GenBank/DDBJ databases">
        <title>Complete Genome Sequence and Methylome Analysis of Sphaerotilus natans subsp. sulfidivorans D-507.</title>
        <authorList>
            <person name="Fomenkov A."/>
            <person name="Gridneva E."/>
            <person name="Smolyakov D."/>
            <person name="Dubinina G."/>
            <person name="Vincze T."/>
            <person name="Grabovich M."/>
            <person name="Roberts R.J."/>
        </authorList>
    </citation>
    <scope>NUCLEOTIDE SEQUENCE [LARGE SCALE GENOMIC DNA]</scope>
    <source>
        <strain evidence="4 5">D-507</strain>
        <plasmid evidence="5">psna507_unt13</plasmid>
    </source>
</reference>
<evidence type="ECO:0000313" key="5">
    <source>
        <dbReference type="Proteomes" id="UP000323522"/>
    </source>
</evidence>
<dbReference type="InterPro" id="IPR037972">
    <property type="entry name" value="RepB_N"/>
</dbReference>
<dbReference type="GO" id="GO:0003677">
    <property type="term" value="F:DNA binding"/>
    <property type="evidence" value="ECO:0007669"/>
    <property type="project" value="InterPro"/>
</dbReference>
<proteinExistence type="inferred from homology"/>
<dbReference type="InterPro" id="IPR004437">
    <property type="entry name" value="ParB/RepB/Spo0J"/>
</dbReference>
<gene>
    <name evidence="4" type="ORF">EWH46_00195</name>
</gene>
<protein>
    <submittedName>
        <fullName evidence="4">ParB/RepB/Spo0J family partition protein</fullName>
    </submittedName>
</protein>
<dbReference type="EMBL" id="CP035707">
    <property type="protein sequence ID" value="QEM99334.1"/>
    <property type="molecule type" value="Genomic_DNA"/>
</dbReference>
<evidence type="ECO:0000313" key="4">
    <source>
        <dbReference type="EMBL" id="QEM99334.1"/>
    </source>
</evidence>
<dbReference type="InterPro" id="IPR050336">
    <property type="entry name" value="Chromosome_partition/occlusion"/>
</dbReference>
<dbReference type="KEGG" id="snn:EWH46_00195"/>
<dbReference type="Gene3D" id="1.10.10.2830">
    <property type="match status" value="1"/>
</dbReference>
<comment type="similarity">
    <text evidence="1">Belongs to the ParB family.</text>
</comment>
<dbReference type="Pfam" id="PF18090">
    <property type="entry name" value="SoPB_HTH"/>
    <property type="match status" value="1"/>
</dbReference>
<dbReference type="InterPro" id="IPR003115">
    <property type="entry name" value="ParB_N"/>
</dbReference>